<keyword evidence="2" id="KW-1185">Reference proteome</keyword>
<dbReference type="Proteomes" id="UP000218267">
    <property type="component" value="Chromosome"/>
</dbReference>
<organism evidence="1 2">
    <name type="scientific">Labilibaculum antarcticum</name>
    <dbReference type="NCBI Taxonomy" id="1717717"/>
    <lineage>
        <taxon>Bacteria</taxon>
        <taxon>Pseudomonadati</taxon>
        <taxon>Bacteroidota</taxon>
        <taxon>Bacteroidia</taxon>
        <taxon>Marinilabiliales</taxon>
        <taxon>Marinifilaceae</taxon>
        <taxon>Labilibaculum</taxon>
    </lineage>
</organism>
<dbReference type="InterPro" id="IPR026350">
    <property type="entry name" value="GxxExxY"/>
</dbReference>
<dbReference type="EMBL" id="AP018042">
    <property type="protein sequence ID" value="BAX82644.1"/>
    <property type="molecule type" value="Genomic_DNA"/>
</dbReference>
<dbReference type="NCBIfam" id="TIGR04256">
    <property type="entry name" value="GxxExxY"/>
    <property type="match status" value="1"/>
</dbReference>
<sequence>MDKIACCTDFNQLIEIGQYIYKQLGNGLAGHVYQDVFELELELRNVKYFSDEVIENTGAIENLLCIDDIAVGIKSNSLLTENQEEEFVNNLNKEDYSKGLLFNFGSQNLQLFKVGEHSFSEKYRLQ</sequence>
<dbReference type="KEGG" id="mbas:ALGA_4354"/>
<gene>
    <name evidence="1" type="ORF">ALGA_4354</name>
</gene>
<accession>A0A1Y1CQV3</accession>
<dbReference type="OrthoDB" id="1121344at2"/>
<reference evidence="2" key="2">
    <citation type="journal article" date="2020" name="Antonie Van Leeuwenhoek">
        <title>Labilibaculum antarcticum sp. nov., a novel facultative anaerobic, psychrotorelant bacterium isolated from marine sediment of Antarctica.</title>
        <authorList>
            <person name="Watanabe M."/>
            <person name="Kojima H."/>
            <person name="Fukui M."/>
        </authorList>
    </citation>
    <scope>NUCLEOTIDE SEQUENCE [LARGE SCALE GENOMIC DNA]</scope>
    <source>
        <strain evidence="2">SPP2</strain>
    </source>
</reference>
<evidence type="ECO:0008006" key="3">
    <source>
        <dbReference type="Google" id="ProtNLM"/>
    </source>
</evidence>
<dbReference type="Pfam" id="PF13366">
    <property type="entry name" value="PDDEXK_3"/>
    <property type="match status" value="1"/>
</dbReference>
<dbReference type="AlphaFoldDB" id="A0A1Y1CQV3"/>
<reference evidence="1 2" key="1">
    <citation type="journal article" date="2018" name="Mar. Genomics">
        <title>Complete genome sequence of Marinifilaceae bacterium strain SPP2, isolated from the Antarctic marine sediment.</title>
        <authorList>
            <person name="Watanabe M."/>
            <person name="Kojima H."/>
            <person name="Fukui M."/>
        </authorList>
    </citation>
    <scope>NUCLEOTIDE SEQUENCE [LARGE SCALE GENOMIC DNA]</scope>
    <source>
        <strain evidence="1 2">SPP2</strain>
    </source>
</reference>
<evidence type="ECO:0000313" key="2">
    <source>
        <dbReference type="Proteomes" id="UP000218267"/>
    </source>
</evidence>
<evidence type="ECO:0000313" key="1">
    <source>
        <dbReference type="EMBL" id="BAX82644.1"/>
    </source>
</evidence>
<dbReference type="RefSeq" id="WP_096433128.1">
    <property type="nucleotide sequence ID" value="NZ_AP018042.1"/>
</dbReference>
<protein>
    <recommendedName>
        <fullName evidence="3">GxxExxY protein</fullName>
    </recommendedName>
</protein>
<proteinExistence type="predicted"/>
<name>A0A1Y1CQV3_9BACT</name>